<evidence type="ECO:0000256" key="2">
    <source>
        <dbReference type="ARBA" id="ARBA00022771"/>
    </source>
</evidence>
<sequence length="184" mass="21837">MKKYSQRDYFIRFVQSYQKDDNNIVSSYVLDKVKGEIDRRQIMNLQRNDIKNILKGLRLYKYYELIPAIHKHFIKRPEKITLDEEMECPICFEDIREAIKLVCGHIFCQICLEEITIEGQVSCSLCRKIQNVIHNYELSDADIKIILDEFTRSEDSYKVGNKYCMSFSQIMEDICGRKGIKLNQ</sequence>
<dbReference type="InterPro" id="IPR001841">
    <property type="entry name" value="Znf_RING"/>
</dbReference>
<gene>
    <name evidence="7" type="ORF">Barrevirus6_8</name>
</gene>
<dbReference type="Pfam" id="PF04947">
    <property type="entry name" value="Pox_VLTF3"/>
    <property type="match status" value="1"/>
</dbReference>
<accession>A0A3G4ZPZ4</accession>
<protein>
    <recommendedName>
        <fullName evidence="6">RING-type domain-containing protein</fullName>
    </recommendedName>
</protein>
<dbReference type="Gene3D" id="3.30.40.10">
    <property type="entry name" value="Zinc/RING finger domain, C3HC4 (zinc finger)"/>
    <property type="match status" value="1"/>
</dbReference>
<keyword evidence="1" id="KW-0479">Metal-binding</keyword>
<evidence type="ECO:0000256" key="5">
    <source>
        <dbReference type="PROSITE-ProRule" id="PRU00175"/>
    </source>
</evidence>
<dbReference type="InterPro" id="IPR047134">
    <property type="entry name" value="RNF4"/>
</dbReference>
<dbReference type="PROSITE" id="PS00518">
    <property type="entry name" value="ZF_RING_1"/>
    <property type="match status" value="1"/>
</dbReference>
<reference evidence="7" key="1">
    <citation type="submission" date="2018-10" db="EMBL/GenBank/DDBJ databases">
        <title>Hidden diversity of soil giant viruses.</title>
        <authorList>
            <person name="Schulz F."/>
            <person name="Alteio L."/>
            <person name="Goudeau D."/>
            <person name="Ryan E.M."/>
            <person name="Malmstrom R.R."/>
            <person name="Blanchard J."/>
            <person name="Woyke T."/>
        </authorList>
    </citation>
    <scope>NUCLEOTIDE SEQUENCE</scope>
    <source>
        <strain evidence="7">BAV1</strain>
    </source>
</reference>
<evidence type="ECO:0000256" key="3">
    <source>
        <dbReference type="ARBA" id="ARBA00022833"/>
    </source>
</evidence>
<dbReference type="SMART" id="SM00184">
    <property type="entry name" value="RING"/>
    <property type="match status" value="1"/>
</dbReference>
<dbReference type="PROSITE" id="PS50089">
    <property type="entry name" value="ZF_RING_2"/>
    <property type="match status" value="1"/>
</dbReference>
<dbReference type="PANTHER" id="PTHR23041">
    <property type="entry name" value="RING FINGER DOMAIN-CONTAINING"/>
    <property type="match status" value="1"/>
</dbReference>
<dbReference type="GO" id="GO:0046782">
    <property type="term" value="P:regulation of viral transcription"/>
    <property type="evidence" value="ECO:0007669"/>
    <property type="project" value="InterPro"/>
</dbReference>
<keyword evidence="2 5" id="KW-0863">Zinc-finger</keyword>
<feature type="domain" description="RING-type" evidence="6">
    <location>
        <begin position="88"/>
        <end position="127"/>
    </location>
</feature>
<dbReference type="GO" id="GO:0008270">
    <property type="term" value="F:zinc ion binding"/>
    <property type="evidence" value="ECO:0007669"/>
    <property type="project" value="UniProtKB-KW"/>
</dbReference>
<keyword evidence="3" id="KW-0862">Zinc</keyword>
<dbReference type="SUPFAM" id="SSF57850">
    <property type="entry name" value="RING/U-box"/>
    <property type="match status" value="1"/>
</dbReference>
<dbReference type="InterPro" id="IPR013083">
    <property type="entry name" value="Znf_RING/FYVE/PHD"/>
</dbReference>
<evidence type="ECO:0000259" key="6">
    <source>
        <dbReference type="PROSITE" id="PS50089"/>
    </source>
</evidence>
<name>A0A3G4ZPZ4_9VIRU</name>
<dbReference type="EMBL" id="MK072003">
    <property type="protein sequence ID" value="AYV76970.1"/>
    <property type="molecule type" value="Genomic_DNA"/>
</dbReference>
<dbReference type="InterPro" id="IPR007031">
    <property type="entry name" value="Poxvirus_VLTF3"/>
</dbReference>
<evidence type="ECO:0000256" key="4">
    <source>
        <dbReference type="ARBA" id="ARBA00023163"/>
    </source>
</evidence>
<keyword evidence="4" id="KW-0804">Transcription</keyword>
<proteinExistence type="predicted"/>
<evidence type="ECO:0000313" key="7">
    <source>
        <dbReference type="EMBL" id="AYV76970.1"/>
    </source>
</evidence>
<evidence type="ECO:0000256" key="1">
    <source>
        <dbReference type="ARBA" id="ARBA00022723"/>
    </source>
</evidence>
<dbReference type="InterPro" id="IPR017907">
    <property type="entry name" value="Znf_RING_CS"/>
</dbReference>
<organism evidence="7">
    <name type="scientific">Barrevirus sp</name>
    <dbReference type="NCBI Taxonomy" id="2487763"/>
    <lineage>
        <taxon>Viruses</taxon>
        <taxon>Varidnaviria</taxon>
        <taxon>Bamfordvirae</taxon>
        <taxon>Nucleocytoviricota</taxon>
        <taxon>Megaviricetes</taxon>
        <taxon>Imitervirales</taxon>
        <taxon>Mimiviridae</taxon>
        <taxon>Klosneuvirinae</taxon>
    </lineage>
</organism>
<dbReference type="PANTHER" id="PTHR23041:SF78">
    <property type="entry name" value="E3 UBIQUITIN-PROTEIN LIGASE RNF4"/>
    <property type="match status" value="1"/>
</dbReference>